<feature type="domain" description="DUF4200" evidence="3">
    <location>
        <begin position="35"/>
        <end position="93"/>
    </location>
</feature>
<sequence length="281" mass="33112">MAVSLEEYFRTTFEDKLLVKMPEREDDHLTPATRLLEKRREMAEVKQALDAQKEEFQMKMESLQQRRGELEKRECELKEALLNFDHFLKEEKSSLVMDKDKLQGKLERYMIYQKYMEKVLEAGDEFHEMRDIIARHDTLVATHEDLLERDQKNQEEIEKQRQDLAKYKESKKIEILGFNNQLSGLQTKLDTAQSEAVKWESRWTHIKNTAAKKTLQLGKIKMATHNLYQLVKKHQKQAAGVEETSEQLHQIQMFLEDLTDIVKDLKKSDTYASSYAPLSSA</sequence>
<dbReference type="EMBL" id="JARBDR010000440">
    <property type="protein sequence ID" value="KAJ8312109.1"/>
    <property type="molecule type" value="Genomic_DNA"/>
</dbReference>
<gene>
    <name evidence="4" type="ORF">KUTeg_009482</name>
</gene>
<keyword evidence="1 2" id="KW-0175">Coiled coil</keyword>
<evidence type="ECO:0000313" key="4">
    <source>
        <dbReference type="EMBL" id="KAJ8312109.1"/>
    </source>
</evidence>
<proteinExistence type="predicted"/>
<dbReference type="Proteomes" id="UP001217089">
    <property type="component" value="Unassembled WGS sequence"/>
</dbReference>
<evidence type="ECO:0000256" key="1">
    <source>
        <dbReference type="ARBA" id="ARBA00023054"/>
    </source>
</evidence>
<evidence type="ECO:0000256" key="2">
    <source>
        <dbReference type="SAM" id="Coils"/>
    </source>
</evidence>
<keyword evidence="5" id="KW-1185">Reference proteome</keyword>
<dbReference type="InterPro" id="IPR051147">
    <property type="entry name" value="CFAP_domain-containing"/>
</dbReference>
<evidence type="ECO:0000313" key="5">
    <source>
        <dbReference type="Proteomes" id="UP001217089"/>
    </source>
</evidence>
<comment type="caution">
    <text evidence="4">The sequence shown here is derived from an EMBL/GenBank/DDBJ whole genome shotgun (WGS) entry which is preliminary data.</text>
</comment>
<name>A0ABQ9F404_TEGGR</name>
<reference evidence="4 5" key="1">
    <citation type="submission" date="2022-12" db="EMBL/GenBank/DDBJ databases">
        <title>Chromosome-level genome of Tegillarca granosa.</title>
        <authorList>
            <person name="Kim J."/>
        </authorList>
    </citation>
    <scope>NUCLEOTIDE SEQUENCE [LARGE SCALE GENOMIC DNA]</scope>
    <source>
        <strain evidence="4">Teg-2019</strain>
        <tissue evidence="4">Adductor muscle</tissue>
    </source>
</reference>
<dbReference type="Pfam" id="PF13863">
    <property type="entry name" value="DUF4200"/>
    <property type="match status" value="1"/>
</dbReference>
<dbReference type="InterPro" id="IPR025252">
    <property type="entry name" value="DUF4200"/>
</dbReference>
<evidence type="ECO:0000259" key="3">
    <source>
        <dbReference type="Pfam" id="PF13863"/>
    </source>
</evidence>
<dbReference type="PANTHER" id="PTHR21683">
    <property type="entry name" value="COILED-COIL DOMAIN-CONTAINING PROTEIN 42 LIKE-2-LIKE-RELATED"/>
    <property type="match status" value="1"/>
</dbReference>
<feature type="coiled-coil region" evidence="2">
    <location>
        <begin position="35"/>
        <end position="73"/>
    </location>
</feature>
<protein>
    <recommendedName>
        <fullName evidence="3">DUF4200 domain-containing protein</fullName>
    </recommendedName>
</protein>
<accession>A0ABQ9F404</accession>
<dbReference type="PANTHER" id="PTHR21683:SF2">
    <property type="entry name" value="COILED-COIL DOMAIN-CONTAINING PROTEIN 42 LIKE-2-LIKE"/>
    <property type="match status" value="1"/>
</dbReference>
<feature type="coiled-coil region" evidence="2">
    <location>
        <begin position="140"/>
        <end position="202"/>
    </location>
</feature>
<organism evidence="4 5">
    <name type="scientific">Tegillarca granosa</name>
    <name type="common">Malaysian cockle</name>
    <name type="synonym">Anadara granosa</name>
    <dbReference type="NCBI Taxonomy" id="220873"/>
    <lineage>
        <taxon>Eukaryota</taxon>
        <taxon>Metazoa</taxon>
        <taxon>Spiralia</taxon>
        <taxon>Lophotrochozoa</taxon>
        <taxon>Mollusca</taxon>
        <taxon>Bivalvia</taxon>
        <taxon>Autobranchia</taxon>
        <taxon>Pteriomorphia</taxon>
        <taxon>Arcoida</taxon>
        <taxon>Arcoidea</taxon>
        <taxon>Arcidae</taxon>
        <taxon>Tegillarca</taxon>
    </lineage>
</organism>